<name>A0ABV9T4G3_9BACT</name>
<dbReference type="Gene3D" id="1.20.1440.60">
    <property type="entry name" value="23S rRNA-intervening sequence"/>
    <property type="match status" value="1"/>
</dbReference>
<gene>
    <name evidence="1" type="ORF">ACFPFU_17925</name>
</gene>
<dbReference type="PANTHER" id="PTHR38471:SF2">
    <property type="entry name" value="FOUR HELIX BUNDLE PROTEIN"/>
    <property type="match status" value="1"/>
</dbReference>
<dbReference type="InterPro" id="IPR012657">
    <property type="entry name" value="23S_rRNA-intervening_sequence"/>
</dbReference>
<evidence type="ECO:0000313" key="2">
    <source>
        <dbReference type="Proteomes" id="UP001595818"/>
    </source>
</evidence>
<keyword evidence="2" id="KW-1185">Reference proteome</keyword>
<dbReference type="SUPFAM" id="SSF158446">
    <property type="entry name" value="IVS-encoded protein-like"/>
    <property type="match status" value="1"/>
</dbReference>
<dbReference type="NCBIfam" id="TIGR02436">
    <property type="entry name" value="four helix bundle protein"/>
    <property type="match status" value="1"/>
</dbReference>
<dbReference type="Proteomes" id="UP001595818">
    <property type="component" value="Unassembled WGS sequence"/>
</dbReference>
<sequence length="127" mass="15108">MDKTETFEDLKCWQAAYGLKRRLWNEVIKAMPKQERFELYSQILRAARSATSNIAEGWGRFHFLDSRRFYYNSRGSLSEILDHLIEARDLEYISEESYQSLRLDTIRAIKILNGYIRYLKKEAEGSE</sequence>
<protein>
    <submittedName>
        <fullName evidence="1">Four helix bundle protein</fullName>
    </submittedName>
</protein>
<evidence type="ECO:0000313" key="1">
    <source>
        <dbReference type="EMBL" id="MFC4873585.1"/>
    </source>
</evidence>
<comment type="caution">
    <text evidence="1">The sequence shown here is derived from an EMBL/GenBank/DDBJ whole genome shotgun (WGS) entry which is preliminary data.</text>
</comment>
<accession>A0ABV9T4G3</accession>
<dbReference type="EMBL" id="JBHSJJ010000011">
    <property type="protein sequence ID" value="MFC4873585.1"/>
    <property type="molecule type" value="Genomic_DNA"/>
</dbReference>
<dbReference type="PANTHER" id="PTHR38471">
    <property type="entry name" value="FOUR HELIX BUNDLE PROTEIN"/>
    <property type="match status" value="1"/>
</dbReference>
<dbReference type="Pfam" id="PF05635">
    <property type="entry name" value="23S_rRNA_IVP"/>
    <property type="match status" value="1"/>
</dbReference>
<reference evidence="2" key="1">
    <citation type="journal article" date="2019" name="Int. J. Syst. Evol. Microbiol.">
        <title>The Global Catalogue of Microorganisms (GCM) 10K type strain sequencing project: providing services to taxonomists for standard genome sequencing and annotation.</title>
        <authorList>
            <consortium name="The Broad Institute Genomics Platform"/>
            <consortium name="The Broad Institute Genome Sequencing Center for Infectious Disease"/>
            <person name="Wu L."/>
            <person name="Ma J."/>
        </authorList>
    </citation>
    <scope>NUCLEOTIDE SEQUENCE [LARGE SCALE GENOMIC DNA]</scope>
    <source>
        <strain evidence="2">CGMCC 4.7466</strain>
    </source>
</reference>
<proteinExistence type="predicted"/>
<dbReference type="RefSeq" id="WP_377066585.1">
    <property type="nucleotide sequence ID" value="NZ_JBHSJJ010000011.1"/>
</dbReference>
<dbReference type="InterPro" id="IPR036583">
    <property type="entry name" value="23S_rRNA_IVS_sf"/>
</dbReference>
<dbReference type="CDD" id="cd16377">
    <property type="entry name" value="23S_rRNA_IVP_like"/>
    <property type="match status" value="1"/>
</dbReference>
<organism evidence="1 2">
    <name type="scientific">Negadavirga shengliensis</name>
    <dbReference type="NCBI Taxonomy" id="1389218"/>
    <lineage>
        <taxon>Bacteria</taxon>
        <taxon>Pseudomonadati</taxon>
        <taxon>Bacteroidota</taxon>
        <taxon>Cytophagia</taxon>
        <taxon>Cytophagales</taxon>
        <taxon>Cyclobacteriaceae</taxon>
        <taxon>Negadavirga</taxon>
    </lineage>
</organism>